<reference evidence="3" key="1">
    <citation type="journal article" date="2020" name="BMC">
        <title>Leishmania infection induces a limited differential gene expression in the sand fly midgut.</title>
        <authorList>
            <person name="Coutinho-Abreu I.V."/>
            <person name="Serafim T.D."/>
            <person name="Meneses C."/>
            <person name="Kamhawi S."/>
            <person name="Oliveira F."/>
            <person name="Valenzuela J.G."/>
        </authorList>
    </citation>
    <scope>NUCLEOTIDE SEQUENCE</scope>
    <source>
        <strain evidence="3">Jacobina</strain>
        <tissue evidence="3">Midgut</tissue>
    </source>
</reference>
<keyword evidence="1" id="KW-0812">Transmembrane</keyword>
<proteinExistence type="predicted"/>
<evidence type="ECO:0008006" key="4">
    <source>
        <dbReference type="Google" id="ProtNLM"/>
    </source>
</evidence>
<feature type="chain" id="PRO_5028937112" description="Secreted protein" evidence="2">
    <location>
        <begin position="18"/>
        <end position="69"/>
    </location>
</feature>
<keyword evidence="1" id="KW-0472">Membrane</keyword>
<feature type="signal peptide" evidence="2">
    <location>
        <begin position="1"/>
        <end position="17"/>
    </location>
</feature>
<accession>A0A7G3B345</accession>
<keyword evidence="1" id="KW-1133">Transmembrane helix</keyword>
<dbReference type="AlphaFoldDB" id="A0A7G3B345"/>
<feature type="transmembrane region" description="Helical" evidence="1">
    <location>
        <begin position="33"/>
        <end position="51"/>
    </location>
</feature>
<organism evidence="3">
    <name type="scientific">Lutzomyia longipalpis</name>
    <name type="common">Sand fly</name>
    <dbReference type="NCBI Taxonomy" id="7200"/>
    <lineage>
        <taxon>Eukaryota</taxon>
        <taxon>Metazoa</taxon>
        <taxon>Ecdysozoa</taxon>
        <taxon>Arthropoda</taxon>
        <taxon>Hexapoda</taxon>
        <taxon>Insecta</taxon>
        <taxon>Pterygota</taxon>
        <taxon>Neoptera</taxon>
        <taxon>Endopterygota</taxon>
        <taxon>Diptera</taxon>
        <taxon>Nematocera</taxon>
        <taxon>Psychodoidea</taxon>
        <taxon>Psychodidae</taxon>
        <taxon>Lutzomyia</taxon>
        <taxon>Lutzomyia</taxon>
    </lineage>
</organism>
<sequence>MLGFASVLLLFFFGDNGDDFHSMVNGGSIFADFTTFFHSHFMPIYFIYVLLHKVATDVGGHNNTQDSET</sequence>
<keyword evidence="2" id="KW-0732">Signal</keyword>
<protein>
    <recommendedName>
        <fullName evidence="4">Secreted protein</fullName>
    </recommendedName>
</protein>
<name>A0A7G3B345_LUTLO</name>
<evidence type="ECO:0000256" key="2">
    <source>
        <dbReference type="SAM" id="SignalP"/>
    </source>
</evidence>
<evidence type="ECO:0000256" key="1">
    <source>
        <dbReference type="SAM" id="Phobius"/>
    </source>
</evidence>
<dbReference type="EMBL" id="GITU01011719">
    <property type="protein sequence ID" value="MBC1180422.1"/>
    <property type="molecule type" value="Transcribed_RNA"/>
</dbReference>
<evidence type="ECO:0000313" key="3">
    <source>
        <dbReference type="EMBL" id="MBC1180422.1"/>
    </source>
</evidence>